<feature type="domain" description="N-acetylmuramoyl-L-alanine amidase" evidence="1">
    <location>
        <begin position="4"/>
        <end position="125"/>
    </location>
</feature>
<dbReference type="Proteomes" id="UP000005953">
    <property type="component" value="Unassembled WGS sequence"/>
</dbReference>
<dbReference type="HOGENOM" id="CLU_079366_1_0_6"/>
<evidence type="ECO:0000313" key="3">
    <source>
        <dbReference type="Proteomes" id="UP000005953"/>
    </source>
</evidence>
<dbReference type="RefSeq" id="WP_008044431.1">
    <property type="nucleotide sequence ID" value="NZ_CH724151.1"/>
</dbReference>
<dbReference type="AlphaFoldDB" id="A4B8U7"/>
<proteinExistence type="predicted"/>
<name>A4B8U7_9GAMM</name>
<dbReference type="SUPFAM" id="SSF55846">
    <property type="entry name" value="N-acetylmuramoyl-L-alanine amidase-like"/>
    <property type="match status" value="1"/>
</dbReference>
<sequence length="162" mass="18077">MVKVVVHCSASGFGNAALVAKWHLERGWSGIGYHYVILNGWLASGVYNRRFNGHIETGRPLDDDPVVAGHETGAHVRSFNRGSVGVCLIGNSGSFTQRQRIALIQCLFELEEQFGQIDVCQHSDLDPKKPLCSGLVTDDIRNNLALYRERIERYQRLPKDVA</sequence>
<dbReference type="OrthoDB" id="8754850at2"/>
<dbReference type="EMBL" id="AAOE01000001">
    <property type="protein sequence ID" value="EAR11048.1"/>
    <property type="molecule type" value="Genomic_DNA"/>
</dbReference>
<dbReference type="Pfam" id="PF01510">
    <property type="entry name" value="Amidase_2"/>
    <property type="match status" value="1"/>
</dbReference>
<dbReference type="GO" id="GO:0008745">
    <property type="term" value="F:N-acetylmuramoyl-L-alanine amidase activity"/>
    <property type="evidence" value="ECO:0007669"/>
    <property type="project" value="InterPro"/>
</dbReference>
<dbReference type="GO" id="GO:0009253">
    <property type="term" value="P:peptidoglycan catabolic process"/>
    <property type="evidence" value="ECO:0007669"/>
    <property type="project" value="InterPro"/>
</dbReference>
<evidence type="ECO:0000259" key="1">
    <source>
        <dbReference type="Pfam" id="PF01510"/>
    </source>
</evidence>
<dbReference type="Gene3D" id="3.40.80.10">
    <property type="entry name" value="Peptidoglycan recognition protein-like"/>
    <property type="match status" value="1"/>
</dbReference>
<accession>A4B8U7</accession>
<comment type="caution">
    <text evidence="2">The sequence shown here is derived from an EMBL/GenBank/DDBJ whole genome shotgun (WGS) entry which is preliminary data.</text>
</comment>
<reference evidence="2 3" key="1">
    <citation type="submission" date="2006-02" db="EMBL/GenBank/DDBJ databases">
        <authorList>
            <person name="Pinhassi J."/>
            <person name="Pedros-Alio C."/>
            <person name="Ferriera S."/>
            <person name="Johnson J."/>
            <person name="Kravitz S."/>
            <person name="Halpern A."/>
            <person name="Remington K."/>
            <person name="Beeson K."/>
            <person name="Tran B."/>
            <person name="Rogers Y.-H."/>
            <person name="Friedman R."/>
            <person name="Venter J.C."/>
        </authorList>
    </citation>
    <scope>NUCLEOTIDE SEQUENCE [LARGE SCALE GENOMIC DNA]</scope>
    <source>
        <strain evidence="2 3">MED297</strain>
    </source>
</reference>
<protein>
    <submittedName>
        <fullName evidence="2">Possible N-acetylmuramoyl-L-alanine amidase</fullName>
    </submittedName>
</protein>
<gene>
    <name evidence="2" type="ORF">MED297_19212</name>
</gene>
<keyword evidence="3" id="KW-1185">Reference proteome</keyword>
<dbReference type="InterPro" id="IPR002502">
    <property type="entry name" value="Amidase_domain"/>
</dbReference>
<dbReference type="CDD" id="cd06583">
    <property type="entry name" value="PGRP"/>
    <property type="match status" value="1"/>
</dbReference>
<dbReference type="InterPro" id="IPR036505">
    <property type="entry name" value="Amidase/PGRP_sf"/>
</dbReference>
<organism evidence="2 3">
    <name type="scientific">Reinekea blandensis MED297</name>
    <dbReference type="NCBI Taxonomy" id="314283"/>
    <lineage>
        <taxon>Bacteria</taxon>
        <taxon>Pseudomonadati</taxon>
        <taxon>Pseudomonadota</taxon>
        <taxon>Gammaproteobacteria</taxon>
        <taxon>Oceanospirillales</taxon>
        <taxon>Saccharospirillaceae</taxon>
        <taxon>Reinekea</taxon>
    </lineage>
</organism>
<evidence type="ECO:0000313" key="2">
    <source>
        <dbReference type="EMBL" id="EAR11048.1"/>
    </source>
</evidence>
<dbReference type="STRING" id="314283.MED297_19212"/>